<dbReference type="EMBL" id="PDJI01000004">
    <property type="protein sequence ID" value="PFG38594.1"/>
    <property type="molecule type" value="Genomic_DNA"/>
</dbReference>
<comment type="subcellular location">
    <subcellularLocation>
        <location evidence="1">Cell membrane</location>
        <topology evidence="1">Multi-pass membrane protein</topology>
    </subcellularLocation>
</comment>
<feature type="transmembrane region" description="Helical" evidence="6">
    <location>
        <begin position="32"/>
        <end position="53"/>
    </location>
</feature>
<dbReference type="PANTHER" id="PTHR39087:SF2">
    <property type="entry name" value="UPF0104 MEMBRANE PROTEIN MJ1595"/>
    <property type="match status" value="1"/>
</dbReference>
<keyword evidence="5 6" id="KW-0472">Membrane</keyword>
<feature type="transmembrane region" description="Helical" evidence="6">
    <location>
        <begin position="641"/>
        <end position="661"/>
    </location>
</feature>
<evidence type="ECO:0000256" key="2">
    <source>
        <dbReference type="ARBA" id="ARBA00022475"/>
    </source>
</evidence>
<dbReference type="PANTHER" id="PTHR39087">
    <property type="entry name" value="UPF0104 MEMBRANE PROTEIN MJ1595"/>
    <property type="match status" value="1"/>
</dbReference>
<evidence type="ECO:0000256" key="3">
    <source>
        <dbReference type="ARBA" id="ARBA00022692"/>
    </source>
</evidence>
<evidence type="ECO:0000256" key="1">
    <source>
        <dbReference type="ARBA" id="ARBA00004651"/>
    </source>
</evidence>
<protein>
    <submittedName>
        <fullName evidence="7">Uncharacterized protein (TIRG00374 family)</fullName>
    </submittedName>
</protein>
<feature type="transmembrane region" description="Helical" evidence="6">
    <location>
        <begin position="149"/>
        <end position="168"/>
    </location>
</feature>
<keyword evidence="2" id="KW-1003">Cell membrane</keyword>
<feature type="transmembrane region" description="Helical" evidence="6">
    <location>
        <begin position="180"/>
        <end position="205"/>
    </location>
</feature>
<feature type="transmembrane region" description="Helical" evidence="6">
    <location>
        <begin position="748"/>
        <end position="767"/>
    </location>
</feature>
<dbReference type="RefSeq" id="WP_143426876.1">
    <property type="nucleotide sequence ID" value="NZ_PDJI01000004.1"/>
</dbReference>
<dbReference type="Proteomes" id="UP000222106">
    <property type="component" value="Unassembled WGS sequence"/>
</dbReference>
<feature type="transmembrane region" description="Helical" evidence="6">
    <location>
        <begin position="693"/>
        <end position="718"/>
    </location>
</feature>
<keyword evidence="8" id="KW-1185">Reference proteome</keyword>
<feature type="transmembrane region" description="Helical" evidence="6">
    <location>
        <begin position="73"/>
        <end position="95"/>
    </location>
</feature>
<feature type="transmembrane region" description="Helical" evidence="6">
    <location>
        <begin position="562"/>
        <end position="584"/>
    </location>
</feature>
<evidence type="ECO:0000256" key="6">
    <source>
        <dbReference type="SAM" id="Phobius"/>
    </source>
</evidence>
<evidence type="ECO:0000313" key="8">
    <source>
        <dbReference type="Proteomes" id="UP000222106"/>
    </source>
</evidence>
<dbReference type="GO" id="GO:0005886">
    <property type="term" value="C:plasma membrane"/>
    <property type="evidence" value="ECO:0007669"/>
    <property type="project" value="UniProtKB-SubCell"/>
</dbReference>
<dbReference type="Pfam" id="PF03706">
    <property type="entry name" value="LPG_synthase_TM"/>
    <property type="match status" value="1"/>
</dbReference>
<sequence>MARPTGGAGAVEPAVTVVDDPVPETVREFSDAVGIVLAVLGVTLTLLLASFAHGTTTGLAQDVKGLEGVLRQFVIVPAAILERVVALVLPLAVLAELVVRRETRQAVSSLVAGVLGVVVCSAVVALLRRAGPADLVLGLSVVRDGSPELSVPVSLAMVAALLTAAGPRSRRRSVAWSWRAVWVTVGILLVTAQAALLGAALALLLGRGVGLAVRYVVGVPTGRAYGEELVGALRRAGFRPVRITRCPGAGHRRYALTTEDGRELEMTVLDSDRQVAALLSRLWEAVRVREVGAPPLSARETAEHLVALTALVREAGARMPAVRAVTVARDSTVLVQDRPGGAAQLSQLAPVQITDEVLRLVWQELRRVHRCGVAHRRLSSGSVLVELTGPDPGVWFTRWESGSIAASELVRRADLAQMLTLLAVRVGTDRALRSARESLTPDELAGLVPLLQPVALPRATREELRGRRELLAELRSAVVGPGGDAAAAEPVQLVRLGGRQAFTATAATVAVVVVLTTVNLDDISAALTAGDWRWSVAAFLLGLTTFAGVAATYVALAPKPVPFGRAVLVQVAASFVALAAPALVGHAGINVRMFTRQGIDTARALAAVGLVQVSQFVVTVLLLVVLAVLSGASTAPIPTTSPATLLTLAAVVGAAGAALLVRPLREWLARKVLPVVRQTWPLVVTLVSHPRRLALTVLGNVVTSLGWILALYCSLAAFGTHLSAIQVALVYFAGNAAGSVVPTPGGIGSIDVAMIAGLTAVGVGPGVAVSATVVFRVVTFWVQIPLGWVALRHLMRRNAV</sequence>
<dbReference type="NCBIfam" id="TIGR00374">
    <property type="entry name" value="flippase-like domain"/>
    <property type="match status" value="1"/>
</dbReference>
<keyword evidence="4 6" id="KW-1133">Transmembrane helix</keyword>
<evidence type="ECO:0000256" key="5">
    <source>
        <dbReference type="ARBA" id="ARBA00023136"/>
    </source>
</evidence>
<feature type="transmembrane region" description="Helical" evidence="6">
    <location>
        <begin position="107"/>
        <end position="129"/>
    </location>
</feature>
<gene>
    <name evidence="7" type="ORF">ATJ97_1077</name>
</gene>
<organism evidence="7 8">
    <name type="scientific">Georgenia soli</name>
    <dbReference type="NCBI Taxonomy" id="638953"/>
    <lineage>
        <taxon>Bacteria</taxon>
        <taxon>Bacillati</taxon>
        <taxon>Actinomycetota</taxon>
        <taxon>Actinomycetes</taxon>
        <taxon>Micrococcales</taxon>
        <taxon>Bogoriellaceae</taxon>
        <taxon>Georgenia</taxon>
    </lineage>
</organism>
<evidence type="ECO:0000313" key="7">
    <source>
        <dbReference type="EMBL" id="PFG38594.1"/>
    </source>
</evidence>
<feature type="transmembrane region" description="Helical" evidence="6">
    <location>
        <begin position="532"/>
        <end position="556"/>
    </location>
</feature>
<evidence type="ECO:0000256" key="4">
    <source>
        <dbReference type="ARBA" id="ARBA00022989"/>
    </source>
</evidence>
<dbReference type="AlphaFoldDB" id="A0A2A9EI44"/>
<feature type="transmembrane region" description="Helical" evidence="6">
    <location>
        <begin position="501"/>
        <end position="520"/>
    </location>
</feature>
<dbReference type="OrthoDB" id="5242664at2"/>
<comment type="caution">
    <text evidence="7">The sequence shown here is derived from an EMBL/GenBank/DDBJ whole genome shotgun (WGS) entry which is preliminary data.</text>
</comment>
<reference evidence="7 8" key="1">
    <citation type="submission" date="2017-10" db="EMBL/GenBank/DDBJ databases">
        <title>Sequencing the genomes of 1000 actinobacteria strains.</title>
        <authorList>
            <person name="Klenk H.-P."/>
        </authorList>
    </citation>
    <scope>NUCLEOTIDE SEQUENCE [LARGE SCALE GENOMIC DNA]</scope>
    <source>
        <strain evidence="7 8">DSM 21838</strain>
    </source>
</reference>
<proteinExistence type="predicted"/>
<keyword evidence="3 6" id="KW-0812">Transmembrane</keyword>
<accession>A0A2A9EI44</accession>
<feature type="transmembrane region" description="Helical" evidence="6">
    <location>
        <begin position="605"/>
        <end position="629"/>
    </location>
</feature>
<dbReference type="InterPro" id="IPR022791">
    <property type="entry name" value="L-PG_synthase/AglD"/>
</dbReference>
<name>A0A2A9EI44_9MICO</name>